<dbReference type="Proteomes" id="UP000502377">
    <property type="component" value="Chromosome"/>
</dbReference>
<dbReference type="RefSeq" id="WP_004318257.1">
    <property type="nucleotide sequence ID" value="NZ_CP012543.1"/>
</dbReference>
<dbReference type="NCBIfam" id="TIGR02549">
    <property type="entry name" value="CRISPR_DxTHG"/>
    <property type="match status" value="1"/>
</dbReference>
<organism evidence="1 2">
    <name type="scientific">Campylobacter rectus</name>
    <name type="common">Wolinella recta</name>
    <dbReference type="NCBI Taxonomy" id="203"/>
    <lineage>
        <taxon>Bacteria</taxon>
        <taxon>Pseudomonadati</taxon>
        <taxon>Campylobacterota</taxon>
        <taxon>Epsilonproteobacteria</taxon>
        <taxon>Campylobacterales</taxon>
        <taxon>Campylobacteraceae</taxon>
        <taxon>Campylobacter</taxon>
    </lineage>
</organism>
<dbReference type="EMBL" id="CP012543">
    <property type="protein sequence ID" value="QCD47504.1"/>
    <property type="molecule type" value="Genomic_DNA"/>
</dbReference>
<gene>
    <name evidence="1" type="primary">csx1</name>
    <name evidence="1" type="ORF">CRECT_1884</name>
</gene>
<evidence type="ECO:0000313" key="1">
    <source>
        <dbReference type="EMBL" id="QCD47504.1"/>
    </source>
</evidence>
<sequence>MKVVTILGIGRAKEKFEDRPIYRYDDKLGSFYSLKKQRYTNMLPLLIDNFGEQNIMSIFTKDAKDTNIEVLKKEFDIEYCEFFKDENFIDGDKDFYKILRIINDVTSDNEEYIIDLTHGFRHIPILATISLISQSLNNTDKIKHIFFAKEIKFQEDYEIIDLKEYLELANMSYMLETFDKNYTVSFVAAFKNEDFENLRGELTKFSNDILANSLKALENRFDIVLQYIENIKKNEQIFTFKASLDKIKEHIEDLKRISRKKDFQKLYEIAKVLNKKGYLLNAITLLFEGIGYYCVRGLENFDPKVEAYVKEFKNSKFFDSYDLTNQSRNLVKIGRKMKSYLFGTEKAQTHFGLSEKKAKEHLCDIKNLICDKLERIPNIENFRNFIFDAEGLRNNLAHGNSSDEIENTKLKFKQLLDEYKKFCIDDDILDSNK</sequence>
<accession>A0A6G5QPI7</accession>
<proteinExistence type="predicted"/>
<reference evidence="1 2" key="1">
    <citation type="submission" date="2016-07" db="EMBL/GenBank/DDBJ databases">
        <title>Comparative genomics of the Campylobacter concisus group.</title>
        <authorList>
            <person name="Miller W.G."/>
            <person name="Yee E."/>
            <person name="Chapman M.H."/>
            <person name="Huynh S."/>
            <person name="Bono J.L."/>
            <person name="On S.L.W."/>
            <person name="StLeger J."/>
            <person name="Foster G."/>
            <person name="Parker C.T."/>
        </authorList>
    </citation>
    <scope>NUCLEOTIDE SEQUENCE [LARGE SCALE GENOMIC DNA]</scope>
    <source>
        <strain evidence="1 2">ATCC 33238</strain>
    </source>
</reference>
<dbReference type="KEGG" id="crx:CRECT_1884"/>
<evidence type="ECO:0000313" key="2">
    <source>
        <dbReference type="Proteomes" id="UP000502377"/>
    </source>
</evidence>
<protein>
    <submittedName>
        <fullName evidence="1">CRISPR/Cas system-associated protein Csx1 (DxTHG domain)</fullName>
    </submittedName>
</protein>
<name>A0A6G5QPI7_CAMRE</name>
<dbReference type="AlphaFoldDB" id="A0A6G5QPI7"/>
<dbReference type="InterPro" id="IPR013383">
    <property type="entry name" value="CRISPR-assoc_prot_DxTHG_CS"/>
</dbReference>